<dbReference type="KEGG" id="reb:XU06_27860"/>
<evidence type="ECO:0000313" key="1">
    <source>
        <dbReference type="EMBL" id="KAB2581467.1"/>
    </source>
</evidence>
<dbReference type="RefSeq" id="WP_020971292.1">
    <property type="nucleotide sequence ID" value="NZ_CP011295.1"/>
</dbReference>
<gene>
    <name evidence="1" type="ORF">BS297_30675</name>
</gene>
<reference evidence="1 2" key="1">
    <citation type="journal article" date="2017" name="Poromechanics V (2013)">
        <title>Genomic Characterization of the Arsenic-Tolerant Actinobacterium, &lt;i&gt;Rhodococcus erythropolis&lt;/i&gt; S43.</title>
        <authorList>
            <person name="Retamal-Morales G."/>
            <person name="Mehnert M."/>
            <person name="Schwabe R."/>
            <person name="Tischler D."/>
            <person name="Schloemann M."/>
            <person name="Levican G.J."/>
        </authorList>
    </citation>
    <scope>NUCLEOTIDE SEQUENCE [LARGE SCALE GENOMIC DNA]</scope>
    <source>
        <strain evidence="1 2">S43</strain>
    </source>
</reference>
<accession>A0A5N5DUN2</accession>
<name>A0A5N5DUN2_RHOER</name>
<dbReference type="Proteomes" id="UP000325576">
    <property type="component" value="Unassembled WGS sequence"/>
</dbReference>
<sequence length="117" mass="12836">MRPAIFGVIGLLTGIIAAIPSRGAHEAPLDFAARWYCLPLAMVVIASIVVGQLRDRSERYVMAAGTLFILSGFAQFRYFLIVLMYRDLYSMVGMISAGCLFAAGVMTLQRQTSQPDQ</sequence>
<organism evidence="1 2">
    <name type="scientific">Rhodococcus erythropolis</name>
    <name type="common">Arthrobacter picolinophilus</name>
    <dbReference type="NCBI Taxonomy" id="1833"/>
    <lineage>
        <taxon>Bacteria</taxon>
        <taxon>Bacillati</taxon>
        <taxon>Actinomycetota</taxon>
        <taxon>Actinomycetes</taxon>
        <taxon>Mycobacteriales</taxon>
        <taxon>Nocardiaceae</taxon>
        <taxon>Rhodococcus</taxon>
        <taxon>Rhodococcus erythropolis group</taxon>
    </lineage>
</organism>
<proteinExistence type="predicted"/>
<comment type="caution">
    <text evidence="1">The sequence shown here is derived from an EMBL/GenBank/DDBJ whole genome shotgun (WGS) entry which is preliminary data.</text>
</comment>
<dbReference type="EMBL" id="MRBO01000841">
    <property type="protein sequence ID" value="KAB2581467.1"/>
    <property type="molecule type" value="Genomic_DNA"/>
</dbReference>
<evidence type="ECO:0000313" key="2">
    <source>
        <dbReference type="Proteomes" id="UP000325576"/>
    </source>
</evidence>
<protein>
    <submittedName>
        <fullName evidence="1">Uncharacterized protein</fullName>
    </submittedName>
</protein>
<dbReference type="AlphaFoldDB" id="A0A5N5DUN2"/>